<dbReference type="SUPFAM" id="SSF54403">
    <property type="entry name" value="Cystatin/monellin"/>
    <property type="match status" value="2"/>
</dbReference>
<dbReference type="PANTHER" id="PTHR28591:SF1">
    <property type="entry name" value="LATEXIN"/>
    <property type="match status" value="1"/>
</dbReference>
<evidence type="ECO:0000256" key="4">
    <source>
        <dbReference type="PROSITE-ProRule" id="PRU01377"/>
    </source>
</evidence>
<protein>
    <submittedName>
        <fullName evidence="6">Latexin</fullName>
    </submittedName>
</protein>
<dbReference type="InterPro" id="IPR049897">
    <property type="entry name" value="CYSTATIN_LXN"/>
</dbReference>
<dbReference type="GO" id="GO:0008191">
    <property type="term" value="F:metalloendopeptidase inhibitor activity"/>
    <property type="evidence" value="ECO:0007669"/>
    <property type="project" value="UniProtKB-UniRule"/>
</dbReference>
<gene>
    <name evidence="6" type="ORF">PECUL_23A003206</name>
</gene>
<sequence length="221" mass="25563">METINPSYYPASRAAGVAENYINYKLGSPHRLFQVKQVTEAIKESIPGVGNKYYLSFVVADFLNEQPDIKCTAEVLYYLREQNKAPNVSFTLESEIGNYVQDKDIAFYKKMKNISQPLDAQDIPDKFGNVSPEMEPVLHLALVACGHVKWQHSTEDTYYRMSIIKSVKQLKREDNNLEFHYIMQIHEMVTQEIITWEINILWDPTQGLKIEKEVILPKSNQ</sequence>
<comment type="similarity">
    <text evidence="1 4">Belongs to the protease inhibitor I47 (latexin) family.</text>
</comment>
<proteinExistence type="inferred from homology"/>
<feature type="domain" description="Cystatin LXN-type" evidence="5">
    <location>
        <begin position="119"/>
        <end position="221"/>
    </location>
</feature>
<dbReference type="EMBL" id="OW240924">
    <property type="protein sequence ID" value="CAH2327807.1"/>
    <property type="molecule type" value="Genomic_DNA"/>
</dbReference>
<name>A0AAD1TLV9_PELCU</name>
<evidence type="ECO:0000256" key="1">
    <source>
        <dbReference type="ARBA" id="ARBA00010083"/>
    </source>
</evidence>
<dbReference type="InterPro" id="IPR009684">
    <property type="entry name" value="Latexin"/>
</dbReference>
<evidence type="ECO:0000313" key="7">
    <source>
        <dbReference type="Proteomes" id="UP001295444"/>
    </source>
</evidence>
<feature type="domain" description="Cystatin LXN-type" evidence="5">
    <location>
        <begin position="1"/>
        <end position="98"/>
    </location>
</feature>
<evidence type="ECO:0000256" key="3">
    <source>
        <dbReference type="ARBA" id="ARBA00022737"/>
    </source>
</evidence>
<accession>A0AAD1TLV9</accession>
<evidence type="ECO:0000313" key="6">
    <source>
        <dbReference type="EMBL" id="CAH2327807.1"/>
    </source>
</evidence>
<evidence type="ECO:0000256" key="2">
    <source>
        <dbReference type="ARBA" id="ARBA00022690"/>
    </source>
</evidence>
<dbReference type="Proteomes" id="UP001295444">
    <property type="component" value="Chromosome 13"/>
</dbReference>
<reference evidence="6" key="1">
    <citation type="submission" date="2022-03" db="EMBL/GenBank/DDBJ databases">
        <authorList>
            <person name="Alioto T."/>
            <person name="Alioto T."/>
            <person name="Gomez Garrido J."/>
        </authorList>
    </citation>
    <scope>NUCLEOTIDE SEQUENCE</scope>
</reference>
<dbReference type="GO" id="GO:0005615">
    <property type="term" value="C:extracellular space"/>
    <property type="evidence" value="ECO:0007669"/>
    <property type="project" value="TreeGrafter"/>
</dbReference>
<dbReference type="FunFam" id="3.10.450.10:FF:000007">
    <property type="entry name" value="latexin"/>
    <property type="match status" value="1"/>
</dbReference>
<dbReference type="PROSITE" id="PS52033">
    <property type="entry name" value="CYSTATIN_LXN"/>
    <property type="match status" value="2"/>
</dbReference>
<dbReference type="InterPro" id="IPR046350">
    <property type="entry name" value="Cystatin_sf"/>
</dbReference>
<dbReference type="PANTHER" id="PTHR28591">
    <property type="entry name" value="LATEXIN"/>
    <property type="match status" value="1"/>
</dbReference>
<keyword evidence="2 4" id="KW-0646">Protease inhibitor</keyword>
<dbReference type="Pfam" id="PF06907">
    <property type="entry name" value="LXN"/>
    <property type="match status" value="1"/>
</dbReference>
<keyword evidence="7" id="KW-1185">Reference proteome</keyword>
<keyword evidence="3" id="KW-0677">Repeat</keyword>
<dbReference type="AlphaFoldDB" id="A0AAD1TLV9"/>
<evidence type="ECO:0000259" key="5">
    <source>
        <dbReference type="PROSITE" id="PS52033"/>
    </source>
</evidence>
<organism evidence="6 7">
    <name type="scientific">Pelobates cultripes</name>
    <name type="common">Western spadefoot toad</name>
    <dbReference type="NCBI Taxonomy" id="61616"/>
    <lineage>
        <taxon>Eukaryota</taxon>
        <taxon>Metazoa</taxon>
        <taxon>Chordata</taxon>
        <taxon>Craniata</taxon>
        <taxon>Vertebrata</taxon>
        <taxon>Euteleostomi</taxon>
        <taxon>Amphibia</taxon>
        <taxon>Batrachia</taxon>
        <taxon>Anura</taxon>
        <taxon>Pelobatoidea</taxon>
        <taxon>Pelobatidae</taxon>
        <taxon>Pelobates</taxon>
    </lineage>
</organism>
<dbReference type="Gene3D" id="3.10.450.10">
    <property type="match status" value="2"/>
</dbReference>